<feature type="region of interest" description="Disordered" evidence="9">
    <location>
        <begin position="77"/>
        <end position="116"/>
    </location>
</feature>
<proteinExistence type="inferred from homology"/>
<evidence type="ECO:0000313" key="11">
    <source>
        <dbReference type="EMBL" id="KYQ96803.1"/>
    </source>
</evidence>
<dbReference type="FunFam" id="2.40.30.10:FF:000121">
    <property type="entry name" value="Translation elongation factor Tu"/>
    <property type="match status" value="1"/>
</dbReference>
<dbReference type="OMA" id="HSMEEPA"/>
<feature type="compositionally biased region" description="Polar residues" evidence="9">
    <location>
        <begin position="217"/>
        <end position="232"/>
    </location>
</feature>
<dbReference type="InParanoid" id="A0A151ZS30"/>
<dbReference type="STRING" id="361077.A0A151ZS30"/>
<dbReference type="Gene3D" id="2.40.30.10">
    <property type="entry name" value="Translation factors"/>
    <property type="match status" value="2"/>
</dbReference>
<comment type="catalytic activity">
    <reaction evidence="8">
        <text>GTP + H2O = GDP + phosphate + H(+)</text>
        <dbReference type="Rhea" id="RHEA:19669"/>
        <dbReference type="ChEBI" id="CHEBI:15377"/>
        <dbReference type="ChEBI" id="CHEBI:15378"/>
        <dbReference type="ChEBI" id="CHEBI:37565"/>
        <dbReference type="ChEBI" id="CHEBI:43474"/>
        <dbReference type="ChEBI" id="CHEBI:58189"/>
    </reaction>
    <physiologicalReaction direction="left-to-right" evidence="8">
        <dbReference type="Rhea" id="RHEA:19670"/>
    </physiologicalReaction>
</comment>
<dbReference type="InterPro" id="IPR000795">
    <property type="entry name" value="T_Tr_GTP-bd_dom"/>
</dbReference>
<feature type="region of interest" description="Disordered" evidence="9">
    <location>
        <begin position="1"/>
        <end position="23"/>
    </location>
</feature>
<evidence type="ECO:0000259" key="10">
    <source>
        <dbReference type="PROSITE" id="PS51722"/>
    </source>
</evidence>
<dbReference type="InterPro" id="IPR009001">
    <property type="entry name" value="Transl_elong_EF1A/Init_IF2_C"/>
</dbReference>
<evidence type="ECO:0000256" key="8">
    <source>
        <dbReference type="ARBA" id="ARBA00049117"/>
    </source>
</evidence>
<feature type="compositionally biased region" description="Low complexity" evidence="9">
    <location>
        <begin position="93"/>
        <end position="112"/>
    </location>
</feature>
<evidence type="ECO:0000256" key="1">
    <source>
        <dbReference type="ARBA" id="ARBA00004496"/>
    </source>
</evidence>
<feature type="compositionally biased region" description="Low complexity" evidence="9">
    <location>
        <begin position="202"/>
        <end position="216"/>
    </location>
</feature>
<evidence type="ECO:0000256" key="4">
    <source>
        <dbReference type="ARBA" id="ARBA00022741"/>
    </source>
</evidence>
<dbReference type="FunCoup" id="A0A151ZS30">
    <property type="interactions" value="217"/>
</dbReference>
<dbReference type="GO" id="GO:0005525">
    <property type="term" value="F:GTP binding"/>
    <property type="evidence" value="ECO:0007669"/>
    <property type="project" value="UniProtKB-KW"/>
</dbReference>
<dbReference type="CDD" id="cd01883">
    <property type="entry name" value="EF1_alpha"/>
    <property type="match status" value="1"/>
</dbReference>
<dbReference type="SUPFAM" id="SSF50465">
    <property type="entry name" value="EF-Tu/eEF-1alpha/eIF2-gamma C-terminal domain"/>
    <property type="match status" value="1"/>
</dbReference>
<feature type="compositionally biased region" description="Acidic residues" evidence="9">
    <location>
        <begin position="12"/>
        <end position="23"/>
    </location>
</feature>
<dbReference type="GO" id="GO:0005737">
    <property type="term" value="C:cytoplasm"/>
    <property type="evidence" value="ECO:0007669"/>
    <property type="project" value="UniProtKB-SubCell"/>
</dbReference>
<protein>
    <submittedName>
        <fullName evidence="11">Hsp70 subfamily B suppressor 1</fullName>
    </submittedName>
</protein>
<comment type="caution">
    <text evidence="11">The sequence shown here is derived from an EMBL/GenBank/DDBJ whole genome shotgun (WGS) entry which is preliminary data.</text>
</comment>
<dbReference type="FunFam" id="2.40.30.10:FF:000020">
    <property type="entry name" value="Translation elongation factor EF-1"/>
    <property type="match status" value="1"/>
</dbReference>
<feature type="domain" description="Tr-type G" evidence="10">
    <location>
        <begin position="278"/>
        <end position="500"/>
    </location>
</feature>
<dbReference type="PRINTS" id="PR00315">
    <property type="entry name" value="ELONGATNFCT"/>
</dbReference>
<dbReference type="GO" id="GO:0003924">
    <property type="term" value="F:GTPase activity"/>
    <property type="evidence" value="ECO:0007669"/>
    <property type="project" value="InterPro"/>
</dbReference>
<keyword evidence="7" id="KW-0342">GTP-binding</keyword>
<sequence length="716" mass="80610">MSRHRFLKNNVDDDYDDNEDDYNEDFDEEVYVVYDTLIDKITDLTLEEVDEVLLDFNYNVDDTINYFLEDAGITEKPVLKTSKPQPQIQTKQNNSSNSSNNGKPQQKPQQQKTKASFPSTLAIDLCQRDKSNSNNNIISNKEFTFQSLYSSSNNNNNNEGVDKITPFDFNTPSPDDLILEKQKQAFKPKSSSSSKDDKTKSNNKPIQQQKNNNNNIESKTPYNTPTGGTPISESILKEENVNINTKTTTTTTVKQHSESRRRDLEEMVHKSFSSTDNKPHLNMVVIGHVDAGKSTTMGHLLFKLGQVDKRTMDKYEHEANRMGKSSFHFAWVLDEHDEERERGVTMDVCVRYFETPHRSITILDAPGHRDFIPNMISGTTQADVAILLINASEFEAGFSTEGQTREHALLAKSLGIMQLIIAINKMDMIDFSEERYNYIVETLKHFLSTAKFSESSLRFIPISGYTGENLVDKKEPKMSWFKGQTLIQYIDSFSVGERLINKPFRMNVNDIYKSTSKGLISVGGKIEAGLVGTGDRILIAPGNEMCVIKQVRRNHMESEWGVGGDNVDLTLQIENTTAIRVGSILCDPEKPIPMCKKFQAQIVTFVLATPIICGSQVVFHAHSMEEPATITKLLSILDQGGQVSKKNPRCISDTTTALVEIQLQRLSCLELYSSFRQLGRFTLREAGKTVAAGIITEFLEHKNNSKTTKTTTSSSK</sequence>
<dbReference type="InterPro" id="IPR050100">
    <property type="entry name" value="TRAFAC_GTPase_members"/>
</dbReference>
<accession>A0A151ZS30</accession>
<organism evidence="11 12">
    <name type="scientific">Tieghemostelium lacteum</name>
    <name type="common">Slime mold</name>
    <name type="synonym">Dictyostelium lacteum</name>
    <dbReference type="NCBI Taxonomy" id="361077"/>
    <lineage>
        <taxon>Eukaryota</taxon>
        <taxon>Amoebozoa</taxon>
        <taxon>Evosea</taxon>
        <taxon>Eumycetozoa</taxon>
        <taxon>Dictyostelia</taxon>
        <taxon>Dictyosteliales</taxon>
        <taxon>Raperosteliaceae</taxon>
        <taxon>Tieghemostelium</taxon>
    </lineage>
</organism>
<feature type="region of interest" description="Disordered" evidence="9">
    <location>
        <begin position="184"/>
        <end position="232"/>
    </location>
</feature>
<gene>
    <name evidence="11" type="ORF">DLAC_04106</name>
</gene>
<evidence type="ECO:0000256" key="9">
    <source>
        <dbReference type="SAM" id="MobiDB-lite"/>
    </source>
</evidence>
<dbReference type="Pfam" id="PF22594">
    <property type="entry name" value="GTP-eEF1A_C"/>
    <property type="match status" value="1"/>
</dbReference>
<dbReference type="InterPro" id="IPR009000">
    <property type="entry name" value="Transl_B-barrel_sf"/>
</dbReference>
<dbReference type="FunFam" id="3.40.50.300:FF:000204">
    <property type="entry name" value="Translation elongation factor Tu"/>
    <property type="match status" value="1"/>
</dbReference>
<comment type="similarity">
    <text evidence="2">Belongs to the TRAFAC class translation factor GTPase superfamily. Classic translation factor GTPase family. EF-Tu/EF-1A subfamily.</text>
</comment>
<evidence type="ECO:0000313" key="12">
    <source>
        <dbReference type="Proteomes" id="UP000076078"/>
    </source>
</evidence>
<reference evidence="11 12" key="1">
    <citation type="submission" date="2015-12" db="EMBL/GenBank/DDBJ databases">
        <title>Dictyostelia acquired genes for synthesis and detection of signals that induce cell-type specialization by lateral gene transfer from prokaryotes.</title>
        <authorList>
            <person name="Gloeckner G."/>
            <person name="Schaap P."/>
        </authorList>
    </citation>
    <scope>NUCLEOTIDE SEQUENCE [LARGE SCALE GENOMIC DNA]</scope>
    <source>
        <strain evidence="11 12">TK</strain>
    </source>
</reference>
<dbReference type="Pfam" id="PF00009">
    <property type="entry name" value="GTP_EFTU"/>
    <property type="match status" value="1"/>
</dbReference>
<dbReference type="SUPFAM" id="SSF52540">
    <property type="entry name" value="P-loop containing nucleoside triphosphate hydrolases"/>
    <property type="match status" value="1"/>
</dbReference>
<dbReference type="OrthoDB" id="342024at2759"/>
<dbReference type="PROSITE" id="PS51722">
    <property type="entry name" value="G_TR_2"/>
    <property type="match status" value="1"/>
</dbReference>
<keyword evidence="6" id="KW-0648">Protein biosynthesis</keyword>
<dbReference type="Proteomes" id="UP000076078">
    <property type="component" value="Unassembled WGS sequence"/>
</dbReference>
<dbReference type="PANTHER" id="PTHR23115">
    <property type="entry name" value="TRANSLATION FACTOR"/>
    <property type="match status" value="1"/>
</dbReference>
<keyword evidence="12" id="KW-1185">Reference proteome</keyword>
<feature type="compositionally biased region" description="Polar residues" evidence="9">
    <location>
        <begin position="82"/>
        <end position="92"/>
    </location>
</feature>
<dbReference type="CDD" id="cd04093">
    <property type="entry name" value="HBS1_C_III"/>
    <property type="match status" value="1"/>
</dbReference>
<keyword evidence="3" id="KW-0963">Cytoplasm</keyword>
<evidence type="ECO:0000256" key="5">
    <source>
        <dbReference type="ARBA" id="ARBA00022801"/>
    </source>
</evidence>
<feature type="region of interest" description="Disordered" evidence="9">
    <location>
        <begin position="156"/>
        <end position="175"/>
    </location>
</feature>
<dbReference type="InterPro" id="IPR027417">
    <property type="entry name" value="P-loop_NTPase"/>
</dbReference>
<evidence type="ECO:0000256" key="2">
    <source>
        <dbReference type="ARBA" id="ARBA00007249"/>
    </source>
</evidence>
<dbReference type="EMBL" id="LODT01000021">
    <property type="protein sequence ID" value="KYQ96803.1"/>
    <property type="molecule type" value="Genomic_DNA"/>
</dbReference>
<dbReference type="InterPro" id="IPR054696">
    <property type="entry name" value="GTP-eEF1A_C"/>
</dbReference>
<dbReference type="AlphaFoldDB" id="A0A151ZS30"/>
<keyword evidence="5" id="KW-0378">Hydrolase</keyword>
<comment type="subcellular location">
    <subcellularLocation>
        <location evidence="1">Cytoplasm</location>
    </subcellularLocation>
</comment>
<keyword evidence="4" id="KW-0547">Nucleotide-binding</keyword>
<evidence type="ECO:0000256" key="7">
    <source>
        <dbReference type="ARBA" id="ARBA00023134"/>
    </source>
</evidence>
<evidence type="ECO:0000256" key="6">
    <source>
        <dbReference type="ARBA" id="ARBA00022917"/>
    </source>
</evidence>
<name>A0A151ZS30_TIELA</name>
<dbReference type="GO" id="GO:0006412">
    <property type="term" value="P:translation"/>
    <property type="evidence" value="ECO:0007669"/>
    <property type="project" value="UniProtKB-KW"/>
</dbReference>
<dbReference type="CDD" id="cd16267">
    <property type="entry name" value="HBS1-like_II"/>
    <property type="match status" value="1"/>
</dbReference>
<evidence type="ECO:0000256" key="3">
    <source>
        <dbReference type="ARBA" id="ARBA00022490"/>
    </source>
</evidence>
<dbReference type="Gene3D" id="3.40.50.300">
    <property type="entry name" value="P-loop containing nucleotide triphosphate hydrolases"/>
    <property type="match status" value="1"/>
</dbReference>
<dbReference type="SUPFAM" id="SSF50447">
    <property type="entry name" value="Translation proteins"/>
    <property type="match status" value="1"/>
</dbReference>